<reference evidence="2 3" key="1">
    <citation type="submission" date="2019-10" db="EMBL/GenBank/DDBJ databases">
        <authorList>
            <person name="Palmer J.M."/>
        </authorList>
    </citation>
    <scope>NUCLEOTIDE SEQUENCE [LARGE SCALE GENOMIC DNA]</scope>
    <source>
        <strain evidence="2 3">TWF694</strain>
    </source>
</reference>
<dbReference type="EMBL" id="JAVHJO010000008">
    <property type="protein sequence ID" value="KAK6538099.1"/>
    <property type="molecule type" value="Genomic_DNA"/>
</dbReference>
<name>A0AAV9X8L7_9PEZI</name>
<feature type="compositionally biased region" description="Polar residues" evidence="1">
    <location>
        <begin position="360"/>
        <end position="369"/>
    </location>
</feature>
<dbReference type="Proteomes" id="UP001365542">
    <property type="component" value="Unassembled WGS sequence"/>
</dbReference>
<sequence>MPRAPHFTRNHRYAPTYVGRLAVHQVQRLYGNHTDIFINPADPYPTEDEIFNETYEPPSADASAIHPTYHHLISEIQQRNRIPRTYDPSTAIRTEFSTDAFWEQTGRGGNGRTSVWQAGARPRNRNIRSLDMEYEWEVLVSNERVLDTGEEDSDIDEDEYITITENEIARWRTQLRRGSNAHPSALDGVDDGQSNNYNNRRFGGAFPRMNANGPESFLDENYNHHRAWFVEAGGTFSQRMRRVEFADEQGTTVPDMGSVESRSNDGDGRARAWRVRGYEDDYVEGFDDDEVEREQEERLPLGWRAALRDRDLEPQDGMGAQIEVVIRNRNANEEVQNTDDNGNGGDEVDDEVVQDENDFNAINTNSGTGSVDVAERSDEDGDEHGIIGGFATNRLNRFNL</sequence>
<accession>A0AAV9X8L7</accession>
<evidence type="ECO:0000313" key="2">
    <source>
        <dbReference type="EMBL" id="KAK6538099.1"/>
    </source>
</evidence>
<evidence type="ECO:0000313" key="3">
    <source>
        <dbReference type="Proteomes" id="UP001365542"/>
    </source>
</evidence>
<protein>
    <submittedName>
        <fullName evidence="2">Uncharacterized protein</fullName>
    </submittedName>
</protein>
<evidence type="ECO:0000256" key="1">
    <source>
        <dbReference type="SAM" id="MobiDB-lite"/>
    </source>
</evidence>
<keyword evidence="3" id="KW-1185">Reference proteome</keyword>
<dbReference type="AlphaFoldDB" id="A0AAV9X8L7"/>
<feature type="region of interest" description="Disordered" evidence="1">
    <location>
        <begin position="330"/>
        <end position="385"/>
    </location>
</feature>
<comment type="caution">
    <text evidence="2">The sequence shown here is derived from an EMBL/GenBank/DDBJ whole genome shotgun (WGS) entry which is preliminary data.</text>
</comment>
<proteinExistence type="predicted"/>
<feature type="compositionally biased region" description="Acidic residues" evidence="1">
    <location>
        <begin position="346"/>
        <end position="358"/>
    </location>
</feature>
<gene>
    <name evidence="2" type="ORF">TWF694_010983</name>
</gene>
<organism evidence="2 3">
    <name type="scientific">Orbilia ellipsospora</name>
    <dbReference type="NCBI Taxonomy" id="2528407"/>
    <lineage>
        <taxon>Eukaryota</taxon>
        <taxon>Fungi</taxon>
        <taxon>Dikarya</taxon>
        <taxon>Ascomycota</taxon>
        <taxon>Pezizomycotina</taxon>
        <taxon>Orbiliomycetes</taxon>
        <taxon>Orbiliales</taxon>
        <taxon>Orbiliaceae</taxon>
        <taxon>Orbilia</taxon>
    </lineage>
</organism>